<dbReference type="AlphaFoldDB" id="A0A1H4DDD0"/>
<keyword evidence="9" id="KW-1185">Reference proteome</keyword>
<evidence type="ECO:0000256" key="3">
    <source>
        <dbReference type="ARBA" id="ARBA00022670"/>
    </source>
</evidence>
<organism evidence="8 9">
    <name type="scientific">Alistipes timonensis JC136</name>
    <dbReference type="NCBI Taxonomy" id="1033731"/>
    <lineage>
        <taxon>Bacteria</taxon>
        <taxon>Pseudomonadati</taxon>
        <taxon>Bacteroidota</taxon>
        <taxon>Bacteroidia</taxon>
        <taxon>Bacteroidales</taxon>
        <taxon>Rikenellaceae</taxon>
        <taxon>Alistipes</taxon>
    </lineage>
</organism>
<evidence type="ECO:0000256" key="2">
    <source>
        <dbReference type="ARBA" id="ARBA00022490"/>
    </source>
</evidence>
<dbReference type="Gene3D" id="3.90.226.10">
    <property type="entry name" value="2-enoyl-CoA Hydratase, Chain A, domain 1"/>
    <property type="match status" value="1"/>
</dbReference>
<dbReference type="STRING" id="1033731.SAMN05444145_105232"/>
<dbReference type="GO" id="GO:0006515">
    <property type="term" value="P:protein quality control for misfolded or incompletely synthesized proteins"/>
    <property type="evidence" value="ECO:0007669"/>
    <property type="project" value="TreeGrafter"/>
</dbReference>
<dbReference type="InterPro" id="IPR001907">
    <property type="entry name" value="ClpP"/>
</dbReference>
<accession>A0A1H4DDD0</accession>
<dbReference type="Pfam" id="PF00574">
    <property type="entry name" value="CLP_protease"/>
    <property type="match status" value="1"/>
</dbReference>
<evidence type="ECO:0000256" key="7">
    <source>
        <dbReference type="SAM" id="Coils"/>
    </source>
</evidence>
<evidence type="ECO:0000256" key="1">
    <source>
        <dbReference type="ARBA" id="ARBA00007039"/>
    </source>
</evidence>
<sequence length="374" mass="40420">MEKTYIDSVNEVQREAVMRLYGTIGPKVDGDYFAHELASLDRGDFDLIHIRMNSPGGNVFQGMSIISAIRSMNTPVCVHIDGIAASMAAVIAVAADRVCMMDFAKMMIHDPYFSGTNEKAMSAKQKKALARLTDMLRKVLIRRGKDEAAMAKLMQEETWFSAEEAKAAGLCDEITGSAKNEYMGLEPLQLVAAVEAEYQTNQEKMEKINLSAEANAALGSKNGPLDEAAVSAAIIATIAAKDKEIADLKTARDAADAEVTRLKKEKEDTVAAEAVAFAESLVKAGKIDADAKEDAVAMYKANPESARKIFNGVPERTKLAGMVGKGGGDSAKFAAMSWDELDRAGLLAELKANDPDLYEKKYKEMSAALRVCRG</sequence>
<dbReference type="GO" id="GO:0051117">
    <property type="term" value="F:ATPase binding"/>
    <property type="evidence" value="ECO:0007669"/>
    <property type="project" value="TreeGrafter"/>
</dbReference>
<evidence type="ECO:0000256" key="6">
    <source>
        <dbReference type="RuleBase" id="RU003567"/>
    </source>
</evidence>
<dbReference type="PANTHER" id="PTHR10381:SF70">
    <property type="entry name" value="ATP-DEPENDENT CLP PROTEASE PROTEOLYTIC SUBUNIT"/>
    <property type="match status" value="1"/>
</dbReference>
<keyword evidence="7" id="KW-0175">Coiled coil</keyword>
<feature type="coiled-coil region" evidence="7">
    <location>
        <begin position="238"/>
        <end position="265"/>
    </location>
</feature>
<keyword evidence="3 8" id="KW-0645">Protease</keyword>
<dbReference type="RefSeq" id="WP_010260750.1">
    <property type="nucleotide sequence ID" value="NZ_CAEG01000005.1"/>
</dbReference>
<name>A0A1H4DDD0_9BACT</name>
<evidence type="ECO:0000313" key="8">
    <source>
        <dbReference type="EMBL" id="SEA70409.1"/>
    </source>
</evidence>
<protein>
    <recommendedName>
        <fullName evidence="6">ATP-dependent Clp protease proteolytic subunit</fullName>
    </recommendedName>
</protein>
<reference evidence="8 9" key="1">
    <citation type="submission" date="2016-10" db="EMBL/GenBank/DDBJ databases">
        <authorList>
            <person name="de Groot N.N."/>
        </authorList>
    </citation>
    <scope>NUCLEOTIDE SEQUENCE [LARGE SCALE GENOMIC DNA]</scope>
    <source>
        <strain evidence="8 9">DSM 25383</strain>
    </source>
</reference>
<evidence type="ECO:0000313" key="9">
    <source>
        <dbReference type="Proteomes" id="UP000183253"/>
    </source>
</evidence>
<evidence type="ECO:0000256" key="4">
    <source>
        <dbReference type="ARBA" id="ARBA00022801"/>
    </source>
</evidence>
<dbReference type="Proteomes" id="UP000183253">
    <property type="component" value="Unassembled WGS sequence"/>
</dbReference>
<dbReference type="SUPFAM" id="SSF52096">
    <property type="entry name" value="ClpP/crotonase"/>
    <property type="match status" value="1"/>
</dbReference>
<dbReference type="GO" id="GO:0009368">
    <property type="term" value="C:endopeptidase Clp complex"/>
    <property type="evidence" value="ECO:0007669"/>
    <property type="project" value="TreeGrafter"/>
</dbReference>
<dbReference type="NCBIfam" id="NF045542">
    <property type="entry name" value="Clp_rel_HeadMat"/>
    <property type="match status" value="1"/>
</dbReference>
<dbReference type="EMBL" id="FNRI01000005">
    <property type="protein sequence ID" value="SEA70409.1"/>
    <property type="molecule type" value="Genomic_DNA"/>
</dbReference>
<proteinExistence type="inferred from homology"/>
<keyword evidence="2" id="KW-0963">Cytoplasm</keyword>
<dbReference type="GO" id="GO:0004252">
    <property type="term" value="F:serine-type endopeptidase activity"/>
    <property type="evidence" value="ECO:0007669"/>
    <property type="project" value="InterPro"/>
</dbReference>
<dbReference type="InterPro" id="IPR023562">
    <property type="entry name" value="ClpP/TepA"/>
</dbReference>
<keyword evidence="5" id="KW-0720">Serine protease</keyword>
<dbReference type="PANTHER" id="PTHR10381">
    <property type="entry name" value="ATP-DEPENDENT CLP PROTEASE PROTEOLYTIC SUBUNIT"/>
    <property type="match status" value="1"/>
</dbReference>
<dbReference type="InterPro" id="IPR029045">
    <property type="entry name" value="ClpP/crotonase-like_dom_sf"/>
</dbReference>
<keyword evidence="4" id="KW-0378">Hydrolase</keyword>
<dbReference type="PRINTS" id="PR00127">
    <property type="entry name" value="CLPPROTEASEP"/>
</dbReference>
<evidence type="ECO:0000256" key="5">
    <source>
        <dbReference type="ARBA" id="ARBA00022825"/>
    </source>
</evidence>
<dbReference type="GO" id="GO:0004176">
    <property type="term" value="F:ATP-dependent peptidase activity"/>
    <property type="evidence" value="ECO:0007669"/>
    <property type="project" value="InterPro"/>
</dbReference>
<gene>
    <name evidence="8" type="ORF">SAMN05444145_105232</name>
</gene>
<dbReference type="CDD" id="cd07016">
    <property type="entry name" value="S14_ClpP_1"/>
    <property type="match status" value="1"/>
</dbReference>
<comment type="similarity">
    <text evidence="1 6">Belongs to the peptidase S14 family.</text>
</comment>